<dbReference type="EMBL" id="CAJOBI010357497">
    <property type="protein sequence ID" value="CAF5224648.1"/>
    <property type="molecule type" value="Genomic_DNA"/>
</dbReference>
<dbReference type="Gene3D" id="2.120.10.30">
    <property type="entry name" value="TolB, C-terminal domain"/>
    <property type="match status" value="1"/>
</dbReference>
<comment type="caution">
    <text evidence="1">The sequence shown here is derived from an EMBL/GenBank/DDBJ whole genome shotgun (WGS) entry which is preliminary data.</text>
</comment>
<evidence type="ECO:0000313" key="2">
    <source>
        <dbReference type="Proteomes" id="UP000676336"/>
    </source>
</evidence>
<feature type="non-terminal residue" evidence="1">
    <location>
        <position position="1"/>
    </location>
</feature>
<feature type="non-terminal residue" evidence="1">
    <location>
        <position position="123"/>
    </location>
</feature>
<protein>
    <recommendedName>
        <fullName evidence="3">NHL repeat-containing protein 2</fullName>
    </recommendedName>
</protein>
<evidence type="ECO:0008006" key="3">
    <source>
        <dbReference type="Google" id="ProtNLM"/>
    </source>
</evidence>
<name>A0A8S3K0K6_9BILA</name>
<dbReference type="PANTHER" id="PTHR46388">
    <property type="entry name" value="NHL REPEAT-CONTAINING PROTEIN 2"/>
    <property type="match status" value="1"/>
</dbReference>
<dbReference type="AlphaFoldDB" id="A0A8S3K0K6"/>
<reference evidence="1" key="1">
    <citation type="submission" date="2021-02" db="EMBL/GenBank/DDBJ databases">
        <authorList>
            <person name="Nowell W R."/>
        </authorList>
    </citation>
    <scope>NUCLEOTIDE SEQUENCE</scope>
</reference>
<dbReference type="Proteomes" id="UP000676336">
    <property type="component" value="Unassembled WGS sequence"/>
</dbReference>
<accession>A0A8S3K0K6</accession>
<proteinExistence type="predicted"/>
<evidence type="ECO:0000313" key="1">
    <source>
        <dbReference type="EMBL" id="CAF5224648.1"/>
    </source>
</evidence>
<dbReference type="InterPro" id="IPR011042">
    <property type="entry name" value="6-blade_b-propeller_TolB-like"/>
</dbReference>
<sequence>ERFLVPVLAHYKSSLCPILNNSLATTNSSEDVATIKAASKVKDFRYPSHICVTSNKLLYISFAGSNQLVLCDIDGKVIDIIGNGNVGMADGDINQAEFDSPHGLVEFNSCIYIADTNNHSIRV</sequence>
<gene>
    <name evidence="1" type="ORF">SMN809_LOCUS83906</name>
</gene>
<organism evidence="1 2">
    <name type="scientific">Rotaria magnacalcarata</name>
    <dbReference type="NCBI Taxonomy" id="392030"/>
    <lineage>
        <taxon>Eukaryota</taxon>
        <taxon>Metazoa</taxon>
        <taxon>Spiralia</taxon>
        <taxon>Gnathifera</taxon>
        <taxon>Rotifera</taxon>
        <taxon>Eurotatoria</taxon>
        <taxon>Bdelloidea</taxon>
        <taxon>Philodinida</taxon>
        <taxon>Philodinidae</taxon>
        <taxon>Rotaria</taxon>
    </lineage>
</organism>
<dbReference type="PANTHER" id="PTHR46388:SF2">
    <property type="entry name" value="NHL REPEAT-CONTAINING PROTEIN 2"/>
    <property type="match status" value="1"/>
</dbReference>
<dbReference type="SUPFAM" id="SSF63829">
    <property type="entry name" value="Calcium-dependent phosphotriesterase"/>
    <property type="match status" value="1"/>
</dbReference>